<keyword evidence="3" id="KW-1185">Reference proteome</keyword>
<reference evidence="2" key="2">
    <citation type="submission" date="2013-10" db="EMBL/GenBank/DDBJ databases">
        <authorList>
            <person name="Aslett M."/>
        </authorList>
    </citation>
    <scope>NUCLEOTIDE SEQUENCE [LARGE SCALE GENOMIC DNA]</scope>
    <source>
        <strain evidence="2">Houghton</strain>
    </source>
</reference>
<evidence type="ECO:0000313" key="3">
    <source>
        <dbReference type="Proteomes" id="UP000018201"/>
    </source>
</evidence>
<gene>
    <name evidence="2" type="ORF">EPH_0010740</name>
</gene>
<dbReference type="Proteomes" id="UP000018201">
    <property type="component" value="Unassembled WGS sequence"/>
</dbReference>
<dbReference type="VEuPathDB" id="ToxoDB:EPH_0010740"/>
<keyword evidence="1" id="KW-0812">Transmembrane</keyword>
<reference evidence="2" key="1">
    <citation type="submission" date="2013-10" db="EMBL/GenBank/DDBJ databases">
        <title>Genomic analysis of the causative agents of coccidiosis in chickens.</title>
        <authorList>
            <person name="Reid A.J."/>
            <person name="Blake D."/>
            <person name="Billington K."/>
            <person name="Browne H."/>
            <person name="Dunn M."/>
            <person name="Hung S."/>
            <person name="Kawahara F."/>
            <person name="Miranda-Saavedra D."/>
            <person name="Mourier T."/>
            <person name="Nagra H."/>
            <person name="Otto T.D."/>
            <person name="Rawlings N."/>
            <person name="Sanchez A."/>
            <person name="Sanders M."/>
            <person name="Subramaniam C."/>
            <person name="Tay Y."/>
            <person name="Dear P."/>
            <person name="Doerig C."/>
            <person name="Gruber A."/>
            <person name="Parkinson J."/>
            <person name="Shirley M."/>
            <person name="Wan K.L."/>
            <person name="Berriman M."/>
            <person name="Tomley F."/>
            <person name="Pain A."/>
        </authorList>
    </citation>
    <scope>NUCLEOTIDE SEQUENCE [LARGE SCALE GENOMIC DNA]</scope>
    <source>
        <strain evidence="2">Houghton</strain>
    </source>
</reference>
<protein>
    <submittedName>
        <fullName evidence="2">Uncharacterized protein</fullName>
    </submittedName>
</protein>
<name>U6GT67_9EIME</name>
<evidence type="ECO:0000313" key="2">
    <source>
        <dbReference type="EMBL" id="CDI82463.1"/>
    </source>
</evidence>
<accession>U6GT67</accession>
<evidence type="ECO:0000256" key="1">
    <source>
        <dbReference type="SAM" id="Phobius"/>
    </source>
</evidence>
<keyword evidence="1" id="KW-0472">Membrane</keyword>
<keyword evidence="1" id="KW-1133">Transmembrane helix</keyword>
<dbReference type="AlphaFoldDB" id="U6GT67"/>
<proteinExistence type="predicted"/>
<dbReference type="EMBL" id="HG692316">
    <property type="protein sequence ID" value="CDI82463.1"/>
    <property type="molecule type" value="Genomic_DNA"/>
</dbReference>
<feature type="transmembrane region" description="Helical" evidence="1">
    <location>
        <begin position="77"/>
        <end position="95"/>
    </location>
</feature>
<organism evidence="2 3">
    <name type="scientific">Eimeria praecox</name>
    <dbReference type="NCBI Taxonomy" id="51316"/>
    <lineage>
        <taxon>Eukaryota</taxon>
        <taxon>Sar</taxon>
        <taxon>Alveolata</taxon>
        <taxon>Apicomplexa</taxon>
        <taxon>Conoidasida</taxon>
        <taxon>Coccidia</taxon>
        <taxon>Eucoccidiorida</taxon>
        <taxon>Eimeriorina</taxon>
        <taxon>Eimeriidae</taxon>
        <taxon>Eimeria</taxon>
    </lineage>
</organism>
<sequence length="164" mass="17344">MDIVKGGGDLNGSQSDMSTLKISLPKESEGGGYLGDGHLTLPSNVDKVGHEQEQNSIIPGKGTKQADKISVAKRKRVLWAALAATLSIAAVAFLVRQCSTGLQASHANVTSRRLAEAPESSPELQICEEVSIPKVGNQEKPWGGSLLNTANCICNREPLLSPEK</sequence>